<dbReference type="OrthoDB" id="8021345at2"/>
<keyword evidence="1" id="KW-0472">Membrane</keyword>
<dbReference type="Proteomes" id="UP000325684">
    <property type="component" value="Unassembled WGS sequence"/>
</dbReference>
<evidence type="ECO:0000256" key="1">
    <source>
        <dbReference type="SAM" id="Phobius"/>
    </source>
</evidence>
<keyword evidence="3" id="KW-1185">Reference proteome</keyword>
<comment type="caution">
    <text evidence="2">The sequence shown here is derived from an EMBL/GenBank/DDBJ whole genome shotgun (WGS) entry which is preliminary data.</text>
</comment>
<dbReference type="EMBL" id="VCMV01000056">
    <property type="protein sequence ID" value="KAB0264810.1"/>
    <property type="molecule type" value="Genomic_DNA"/>
</dbReference>
<reference evidence="2 3" key="1">
    <citation type="journal article" date="2019" name="Microorganisms">
        <title>Genome Insights into the Novel Species Microvirga brassicacearum, a Rapeseed Endophyte with Biotechnological Potential.</title>
        <authorList>
            <person name="Jimenez-Gomez A."/>
            <person name="Saati-Santamaria Z."/>
            <person name="Igual J.M."/>
            <person name="Rivas R."/>
            <person name="Mateos P.F."/>
            <person name="Garcia-Fraile P."/>
        </authorList>
    </citation>
    <scope>NUCLEOTIDE SEQUENCE [LARGE SCALE GENOMIC DNA]</scope>
    <source>
        <strain evidence="2 3">CDVBN77</strain>
    </source>
</reference>
<dbReference type="AlphaFoldDB" id="A0A5N3P500"/>
<evidence type="ECO:0000313" key="3">
    <source>
        <dbReference type="Proteomes" id="UP000325684"/>
    </source>
</evidence>
<sequence>MEPSYSVWADWLSKFHTWPEGVQALWVLGLTVTALGVIAGATRVLVAVIAIFHRPPPLVLPEAAWVVKGEGPSARFLSSAMPEAPHLTRRVVVRRRGR</sequence>
<dbReference type="RefSeq" id="WP_150948431.1">
    <property type="nucleotide sequence ID" value="NZ_VCMV01000056.1"/>
</dbReference>
<feature type="transmembrane region" description="Helical" evidence="1">
    <location>
        <begin position="24"/>
        <end position="52"/>
    </location>
</feature>
<proteinExistence type="predicted"/>
<name>A0A5N3P500_9HYPH</name>
<gene>
    <name evidence="2" type="ORF">FEZ63_21405</name>
</gene>
<accession>A0A5N3P500</accession>
<protein>
    <submittedName>
        <fullName evidence="2">Uncharacterized protein</fullName>
    </submittedName>
</protein>
<organism evidence="2 3">
    <name type="scientific">Microvirga brassicacearum</name>
    <dbReference type="NCBI Taxonomy" id="2580413"/>
    <lineage>
        <taxon>Bacteria</taxon>
        <taxon>Pseudomonadati</taxon>
        <taxon>Pseudomonadota</taxon>
        <taxon>Alphaproteobacteria</taxon>
        <taxon>Hyphomicrobiales</taxon>
        <taxon>Methylobacteriaceae</taxon>
        <taxon>Microvirga</taxon>
    </lineage>
</organism>
<evidence type="ECO:0000313" key="2">
    <source>
        <dbReference type="EMBL" id="KAB0264810.1"/>
    </source>
</evidence>
<keyword evidence="1" id="KW-1133">Transmembrane helix</keyword>
<keyword evidence="1" id="KW-0812">Transmembrane</keyword>